<keyword evidence="2" id="KW-1185">Reference proteome</keyword>
<dbReference type="KEGG" id="vg:75691471"/>
<protein>
    <submittedName>
        <fullName evidence="1">Uncharacterized protein</fullName>
    </submittedName>
</protein>
<organism evidence="1 2">
    <name type="scientific">uncultured phage cr49_1</name>
    <dbReference type="NCBI Taxonomy" id="2986402"/>
    <lineage>
        <taxon>Viruses</taxon>
        <taxon>Duplodnaviria</taxon>
        <taxon>Heunggongvirae</taxon>
        <taxon>Uroviricota</taxon>
        <taxon>Caudoviricetes</taxon>
        <taxon>Crassvirales</taxon>
        <taxon>Intestiviridae</taxon>
        <taxon>Crudevirinae</taxon>
        <taxon>Diorhovirus</taxon>
        <taxon>Diorhovirus copri</taxon>
    </lineage>
</organism>
<proteinExistence type="predicted"/>
<reference evidence="1 2" key="1">
    <citation type="submission" date="2021-04" db="EMBL/GenBank/DDBJ databases">
        <authorList>
            <person name="Shkoporov A.N."/>
            <person name="Stockdale S.R."/>
            <person name="Guerin E."/>
            <person name="Ross R.P."/>
            <person name="Hill C."/>
        </authorList>
    </citation>
    <scope>NUCLEOTIDE SEQUENCE [LARGE SCALE GENOMIC DNA]</scope>
    <source>
        <strain evidence="2">cr49_1</strain>
    </source>
</reference>
<accession>A0AAE7RW56</accession>
<sequence>MGLINFLKGVDIDKQRKQLFIDPFDKGSKTTVYNIGRNGSATILKVEDPKNVMLEKGTKTYTANGITYDIPTLEKKLGNTVDHFTFFVFDDTTIRDPDKTFIIADNSKLLHCKTYLIGPGFIYMPITQIDKVHLGLSTKQIYFTISPLGNWGKVSKLEIELEKKTTITNTTVKNIIWWFRDPICLNNGCSLLYGSKFHLLTGFYPHGGGKYVIRFTCFNPAGDDTFIYWYINVNNFETLMSTNIENIKALI</sequence>
<evidence type="ECO:0000313" key="2">
    <source>
        <dbReference type="Proteomes" id="UP000827387"/>
    </source>
</evidence>
<dbReference type="RefSeq" id="YP_010358615.1">
    <property type="nucleotide sequence ID" value="NC_062764.1"/>
</dbReference>
<name>A0AAE7RW56_9CAUD</name>
<gene>
    <name evidence="1" type="primary">gp_05133</name>
</gene>
<evidence type="ECO:0000313" key="1">
    <source>
        <dbReference type="EMBL" id="QWM89043.1"/>
    </source>
</evidence>
<dbReference type="EMBL" id="MZ130474">
    <property type="protein sequence ID" value="QWM89043.1"/>
    <property type="molecule type" value="Genomic_DNA"/>
</dbReference>
<dbReference type="Proteomes" id="UP000827387">
    <property type="component" value="Segment"/>
</dbReference>
<dbReference type="GeneID" id="75691471"/>